<reference evidence="2" key="1">
    <citation type="journal article" date="2019" name="bioRxiv">
        <title>The Genome of the Zebra Mussel, Dreissena polymorpha: A Resource for Invasive Species Research.</title>
        <authorList>
            <person name="McCartney M.A."/>
            <person name="Auch B."/>
            <person name="Kono T."/>
            <person name="Mallez S."/>
            <person name="Zhang Y."/>
            <person name="Obille A."/>
            <person name="Becker A."/>
            <person name="Abrahante J.E."/>
            <person name="Garbe J."/>
            <person name="Badalamenti J.P."/>
            <person name="Herman A."/>
            <person name="Mangelson H."/>
            <person name="Liachko I."/>
            <person name="Sullivan S."/>
            <person name="Sone E.D."/>
            <person name="Koren S."/>
            <person name="Silverstein K.A.T."/>
            <person name="Beckman K.B."/>
            <person name="Gohl D.M."/>
        </authorList>
    </citation>
    <scope>NUCLEOTIDE SEQUENCE</scope>
    <source>
        <strain evidence="2">Duluth1</strain>
        <tissue evidence="2">Whole animal</tissue>
    </source>
</reference>
<gene>
    <name evidence="2" type="ORF">DPMN_082769</name>
</gene>
<reference evidence="2" key="2">
    <citation type="submission" date="2020-11" db="EMBL/GenBank/DDBJ databases">
        <authorList>
            <person name="McCartney M.A."/>
            <person name="Auch B."/>
            <person name="Kono T."/>
            <person name="Mallez S."/>
            <person name="Becker A."/>
            <person name="Gohl D.M."/>
            <person name="Silverstein K.A.T."/>
            <person name="Koren S."/>
            <person name="Bechman K.B."/>
            <person name="Herman A."/>
            <person name="Abrahante J.E."/>
            <person name="Garbe J."/>
        </authorList>
    </citation>
    <scope>NUCLEOTIDE SEQUENCE</scope>
    <source>
        <strain evidence="2">Duluth1</strain>
        <tissue evidence="2">Whole animal</tissue>
    </source>
</reference>
<sequence length="446" mass="50982">MVVIVLFCEIKDRYFNNILPKVHPKQRAKNQIYDRIIEEFRKNYFRGIEVPLKPTVRRKNKSRFSFSLSRSGSLLSFGRRLSHDFQRRKRKHSRESQTERTHHPKYRRPSIKKLTYNDTWMKTSSLPNIRHKESVPSIYQLQGNKSDAKETTLSPKEPIKVPVKILSNNGLDNPAFTDLAIDSRVRPPLKKHSSLDTHDRNTHVTTVIVHREKDKSYMSGGFLPELNCSRTEPGQSPNYDGYLDDSIINIDTDINLIPNNEICLSPATHMCYIDIDKGTDSGGFGIPQDRRRGNIDSCKCDETGFCELHALGMDSPEESLNLSWENIPSSSNERRNTEPIVFYKRSFNSVTNSDSRMGSLTQSVEGHADDNSTHSPPKHAYHPLTPSKLFGRFKTSIMVCKSDSNLPQVGKHLLLQETDSDVISLDSLNLTDDMMKNFELNNKSNT</sequence>
<dbReference type="AlphaFoldDB" id="A0A9D3YBD0"/>
<evidence type="ECO:0000256" key="1">
    <source>
        <dbReference type="SAM" id="MobiDB-lite"/>
    </source>
</evidence>
<protein>
    <submittedName>
        <fullName evidence="2">Uncharacterized protein</fullName>
    </submittedName>
</protein>
<evidence type="ECO:0000313" key="3">
    <source>
        <dbReference type="Proteomes" id="UP000828390"/>
    </source>
</evidence>
<dbReference type="EMBL" id="JAIWYP010000016">
    <property type="protein sequence ID" value="KAH3695312.1"/>
    <property type="molecule type" value="Genomic_DNA"/>
</dbReference>
<name>A0A9D3YBD0_DREPO</name>
<proteinExistence type="predicted"/>
<evidence type="ECO:0000313" key="2">
    <source>
        <dbReference type="EMBL" id="KAH3695312.1"/>
    </source>
</evidence>
<feature type="region of interest" description="Disordered" evidence="1">
    <location>
        <begin position="352"/>
        <end position="383"/>
    </location>
</feature>
<keyword evidence="3" id="KW-1185">Reference proteome</keyword>
<dbReference type="Proteomes" id="UP000828390">
    <property type="component" value="Unassembled WGS sequence"/>
</dbReference>
<feature type="compositionally biased region" description="Polar residues" evidence="1">
    <location>
        <begin position="352"/>
        <end position="364"/>
    </location>
</feature>
<feature type="region of interest" description="Disordered" evidence="1">
    <location>
        <begin position="84"/>
        <end position="106"/>
    </location>
</feature>
<accession>A0A9D3YBD0</accession>
<organism evidence="2 3">
    <name type="scientific">Dreissena polymorpha</name>
    <name type="common">Zebra mussel</name>
    <name type="synonym">Mytilus polymorpha</name>
    <dbReference type="NCBI Taxonomy" id="45954"/>
    <lineage>
        <taxon>Eukaryota</taxon>
        <taxon>Metazoa</taxon>
        <taxon>Spiralia</taxon>
        <taxon>Lophotrochozoa</taxon>
        <taxon>Mollusca</taxon>
        <taxon>Bivalvia</taxon>
        <taxon>Autobranchia</taxon>
        <taxon>Heteroconchia</taxon>
        <taxon>Euheterodonta</taxon>
        <taxon>Imparidentia</taxon>
        <taxon>Neoheterodontei</taxon>
        <taxon>Myida</taxon>
        <taxon>Dreissenoidea</taxon>
        <taxon>Dreissenidae</taxon>
        <taxon>Dreissena</taxon>
    </lineage>
</organism>
<comment type="caution">
    <text evidence="2">The sequence shown here is derived from an EMBL/GenBank/DDBJ whole genome shotgun (WGS) entry which is preliminary data.</text>
</comment>